<evidence type="ECO:0000313" key="2">
    <source>
        <dbReference type="Proteomes" id="UP000494165"/>
    </source>
</evidence>
<reference evidence="1 2" key="1">
    <citation type="submission" date="2020-04" db="EMBL/GenBank/DDBJ databases">
        <authorList>
            <person name="Alioto T."/>
            <person name="Alioto T."/>
            <person name="Gomez Garrido J."/>
        </authorList>
    </citation>
    <scope>NUCLEOTIDE SEQUENCE [LARGE SCALE GENOMIC DNA]</scope>
</reference>
<protein>
    <recommendedName>
        <fullName evidence="3">RNA transcription, translation and transport factor protein</fullName>
    </recommendedName>
</protein>
<dbReference type="OrthoDB" id="514167at2759"/>
<sequence length="239" mass="27302">MFKRKLAALDYQSEEPFDCEDEQQFRTLVLWLEEQKIRHLRIEDRDPLRVTHSPEWEKGYQQYKNNLGCPISSGKRKEEVDWLLSYAIRLEYSDEVKKYKDVKKTPTSQSNPLESIDINSEDFKGGVYKLAKMLNVACHPDHLLTLSAISKIITSRLNPDAISNPETVIIKGVECPLNHADIGLEEIGDPTIGQAVQIMRLLYLKDLRHLQTSINETIVALQGFTADPKTDIAMGKVGY</sequence>
<dbReference type="PANTHER" id="PTHR15924">
    <property type="entry name" value="CLE"/>
    <property type="match status" value="1"/>
</dbReference>
<organism evidence="1 2">
    <name type="scientific">Cloeon dipterum</name>
    <dbReference type="NCBI Taxonomy" id="197152"/>
    <lineage>
        <taxon>Eukaryota</taxon>
        <taxon>Metazoa</taxon>
        <taxon>Ecdysozoa</taxon>
        <taxon>Arthropoda</taxon>
        <taxon>Hexapoda</taxon>
        <taxon>Insecta</taxon>
        <taxon>Pterygota</taxon>
        <taxon>Palaeoptera</taxon>
        <taxon>Ephemeroptera</taxon>
        <taxon>Pisciforma</taxon>
        <taxon>Baetidae</taxon>
        <taxon>Cloeon</taxon>
    </lineage>
</organism>
<dbReference type="EMBL" id="CADEPI010000152">
    <property type="protein sequence ID" value="CAB3377867.1"/>
    <property type="molecule type" value="Genomic_DNA"/>
</dbReference>
<keyword evidence="2" id="KW-1185">Reference proteome</keyword>
<dbReference type="Proteomes" id="UP000494165">
    <property type="component" value="Unassembled WGS sequence"/>
</dbReference>
<comment type="caution">
    <text evidence="1">The sequence shown here is derived from an EMBL/GenBank/DDBJ whole genome shotgun (WGS) entry which is preliminary data.</text>
</comment>
<proteinExistence type="predicted"/>
<evidence type="ECO:0000313" key="1">
    <source>
        <dbReference type="EMBL" id="CAB3377867.1"/>
    </source>
</evidence>
<evidence type="ECO:0008006" key="3">
    <source>
        <dbReference type="Google" id="ProtNLM"/>
    </source>
</evidence>
<dbReference type="AlphaFoldDB" id="A0A8S1D8U5"/>
<dbReference type="Pfam" id="PF10036">
    <property type="entry name" value="RLL"/>
    <property type="match status" value="1"/>
</dbReference>
<gene>
    <name evidence="1" type="ORF">CLODIP_2_CD05827</name>
</gene>
<dbReference type="InterPro" id="IPR019265">
    <property type="entry name" value="RTRAF"/>
</dbReference>
<name>A0A8S1D8U5_9INSE</name>
<accession>A0A8S1D8U5</accession>